<evidence type="ECO:0000313" key="3">
    <source>
        <dbReference type="Proteomes" id="UP001597176"/>
    </source>
</evidence>
<sequence length="604" mass="64117">MTSASTTDRLPSRAGSERSPFDHPAVLWLLLAAGLYGLYPVGSFLDVVRHLNLPDTDDYMRLVQVRDLLAGQGWFEMVQHRLMPPAGAGMHWSRFVDAPLAGLIAAASPLVGRPLAEGLVVALWPPLLFCLYLGLVYRAVAARFNRRAAMLSLFAATQAGELAGLFAFGRIDHHNIQILFILGLGMALAGNDRSWRQASLGGLFAACSLAVGLEALPFIALGALFLVGDWILTGERALARLLAFALCLSGGALVLFSAQTDPALWLTTECDALSPPWLWIAGCGAGIAIGARVLAPRLTTPLRRAAFAGSLGLAAIAAFAALFTACLSGPFTGMPAIVRTAWLNQVMEMLPFRTLLATNTAEALANVMPLFLAAAIAGWAAWRGPLAIRRAAMLTALFLLAGAVLVQFQFRGIYVASGFIALVAGPMLDRAITLLREDAPVRQKAAMLAGALLLVSKVWAVPLALARSSDQQTGSPVAAWQSCTAQASLAPLDRVEAGTVLAAINNGPPILVHTHHGVVAAPYHRAIAGLRASIEGLDGDEAALRHALADSGATYLVLCRKADPETGPVPFAIRLTRSEASVPWLERVPLDSTPILLWRFRADR</sequence>
<proteinExistence type="predicted"/>
<organism evidence="2 3">
    <name type="scientific">Methylobacterium marchantiae</name>
    <dbReference type="NCBI Taxonomy" id="600331"/>
    <lineage>
        <taxon>Bacteria</taxon>
        <taxon>Pseudomonadati</taxon>
        <taxon>Pseudomonadota</taxon>
        <taxon>Alphaproteobacteria</taxon>
        <taxon>Hyphomicrobiales</taxon>
        <taxon>Methylobacteriaceae</taxon>
        <taxon>Methylobacterium</taxon>
    </lineage>
</organism>
<comment type="caution">
    <text evidence="2">The sequence shown here is derived from an EMBL/GenBank/DDBJ whole genome shotgun (WGS) entry which is preliminary data.</text>
</comment>
<feature type="transmembrane region" description="Helical" evidence="1">
    <location>
        <begin position="238"/>
        <end position="257"/>
    </location>
</feature>
<dbReference type="EMBL" id="JBHTND010000028">
    <property type="protein sequence ID" value="MFD1303405.1"/>
    <property type="molecule type" value="Genomic_DNA"/>
</dbReference>
<feature type="transmembrane region" description="Helical" evidence="1">
    <location>
        <begin position="307"/>
        <end position="331"/>
    </location>
</feature>
<feature type="transmembrane region" description="Helical" evidence="1">
    <location>
        <begin position="149"/>
        <end position="168"/>
    </location>
</feature>
<protein>
    <submittedName>
        <fullName evidence="2">Uncharacterized protein</fullName>
    </submittedName>
</protein>
<keyword evidence="1" id="KW-1133">Transmembrane helix</keyword>
<keyword evidence="1" id="KW-0472">Membrane</keyword>
<gene>
    <name evidence="2" type="ORF">ACFQ4G_17670</name>
</gene>
<evidence type="ECO:0000313" key="2">
    <source>
        <dbReference type="EMBL" id="MFD1303405.1"/>
    </source>
</evidence>
<feature type="transmembrane region" description="Helical" evidence="1">
    <location>
        <begin position="118"/>
        <end position="137"/>
    </location>
</feature>
<accession>A0ABW3X2H8</accession>
<evidence type="ECO:0000256" key="1">
    <source>
        <dbReference type="SAM" id="Phobius"/>
    </source>
</evidence>
<feature type="transmembrane region" description="Helical" evidence="1">
    <location>
        <begin position="363"/>
        <end position="382"/>
    </location>
</feature>
<feature type="transmembrane region" description="Helical" evidence="1">
    <location>
        <begin position="414"/>
        <end position="433"/>
    </location>
</feature>
<feature type="transmembrane region" description="Helical" evidence="1">
    <location>
        <begin position="203"/>
        <end position="226"/>
    </location>
</feature>
<feature type="transmembrane region" description="Helical" evidence="1">
    <location>
        <begin position="391"/>
        <end position="408"/>
    </location>
</feature>
<feature type="transmembrane region" description="Helical" evidence="1">
    <location>
        <begin position="21"/>
        <end position="39"/>
    </location>
</feature>
<keyword evidence="1" id="KW-0812">Transmembrane</keyword>
<feature type="transmembrane region" description="Helical" evidence="1">
    <location>
        <begin position="277"/>
        <end position="295"/>
    </location>
</feature>
<name>A0ABW3X2H8_9HYPH</name>
<dbReference type="RefSeq" id="WP_238207481.1">
    <property type="nucleotide sequence ID" value="NZ_JBHTND010000028.1"/>
</dbReference>
<dbReference type="Proteomes" id="UP001597176">
    <property type="component" value="Unassembled WGS sequence"/>
</dbReference>
<keyword evidence="3" id="KW-1185">Reference proteome</keyword>
<reference evidence="3" key="1">
    <citation type="journal article" date="2019" name="Int. J. Syst. Evol. Microbiol.">
        <title>The Global Catalogue of Microorganisms (GCM) 10K type strain sequencing project: providing services to taxonomists for standard genome sequencing and annotation.</title>
        <authorList>
            <consortium name="The Broad Institute Genomics Platform"/>
            <consortium name="The Broad Institute Genome Sequencing Center for Infectious Disease"/>
            <person name="Wu L."/>
            <person name="Ma J."/>
        </authorList>
    </citation>
    <scope>NUCLEOTIDE SEQUENCE [LARGE SCALE GENOMIC DNA]</scope>
    <source>
        <strain evidence="3">CCUG 56108</strain>
    </source>
</reference>